<name>A0AAD4N4A2_9BILA</name>
<protein>
    <recommendedName>
        <fullName evidence="5">NADH dehydrogenase subunit 4L</fullName>
    </recommendedName>
</protein>
<feature type="transmembrane region" description="Helical" evidence="1">
    <location>
        <begin position="47"/>
        <end position="79"/>
    </location>
</feature>
<accession>A0AAD4N4A2</accession>
<keyword evidence="4" id="KW-1185">Reference proteome</keyword>
<comment type="caution">
    <text evidence="3">The sequence shown here is derived from an EMBL/GenBank/DDBJ whole genome shotgun (WGS) entry which is preliminary data.</text>
</comment>
<evidence type="ECO:0000256" key="1">
    <source>
        <dbReference type="SAM" id="Phobius"/>
    </source>
</evidence>
<evidence type="ECO:0008006" key="5">
    <source>
        <dbReference type="Google" id="ProtNLM"/>
    </source>
</evidence>
<evidence type="ECO:0000256" key="2">
    <source>
        <dbReference type="SAM" id="SignalP"/>
    </source>
</evidence>
<feature type="chain" id="PRO_5041992297" description="NADH dehydrogenase subunit 4L" evidence="2">
    <location>
        <begin position="19"/>
        <end position="83"/>
    </location>
</feature>
<organism evidence="3 4">
    <name type="scientific">Ditylenchus destructor</name>
    <dbReference type="NCBI Taxonomy" id="166010"/>
    <lineage>
        <taxon>Eukaryota</taxon>
        <taxon>Metazoa</taxon>
        <taxon>Ecdysozoa</taxon>
        <taxon>Nematoda</taxon>
        <taxon>Chromadorea</taxon>
        <taxon>Rhabditida</taxon>
        <taxon>Tylenchina</taxon>
        <taxon>Tylenchomorpha</taxon>
        <taxon>Sphaerularioidea</taxon>
        <taxon>Anguinidae</taxon>
        <taxon>Anguininae</taxon>
        <taxon>Ditylenchus</taxon>
    </lineage>
</organism>
<keyword evidence="1" id="KW-0812">Transmembrane</keyword>
<keyword evidence="1" id="KW-1133">Transmembrane helix</keyword>
<sequence length="83" mass="8816">MVALFMLTYATLISHLTAAPITAIDEDNKGWSNYALPFAGSEVSEVSSIITLLVIALILEILNLALIMIVMCTCGCIILKASG</sequence>
<keyword evidence="2" id="KW-0732">Signal</keyword>
<dbReference type="AlphaFoldDB" id="A0AAD4N4A2"/>
<evidence type="ECO:0000313" key="3">
    <source>
        <dbReference type="EMBL" id="KAI1713205.1"/>
    </source>
</evidence>
<proteinExistence type="predicted"/>
<dbReference type="EMBL" id="JAKKPZ010000016">
    <property type="protein sequence ID" value="KAI1713205.1"/>
    <property type="molecule type" value="Genomic_DNA"/>
</dbReference>
<dbReference type="Proteomes" id="UP001201812">
    <property type="component" value="Unassembled WGS sequence"/>
</dbReference>
<feature type="signal peptide" evidence="2">
    <location>
        <begin position="1"/>
        <end position="18"/>
    </location>
</feature>
<keyword evidence="1" id="KW-0472">Membrane</keyword>
<evidence type="ECO:0000313" key="4">
    <source>
        <dbReference type="Proteomes" id="UP001201812"/>
    </source>
</evidence>
<gene>
    <name evidence="3" type="ORF">DdX_09279</name>
</gene>
<reference evidence="3" key="1">
    <citation type="submission" date="2022-01" db="EMBL/GenBank/DDBJ databases">
        <title>Genome Sequence Resource for Two Populations of Ditylenchus destructor, the Migratory Endoparasitic Phytonematode.</title>
        <authorList>
            <person name="Zhang H."/>
            <person name="Lin R."/>
            <person name="Xie B."/>
        </authorList>
    </citation>
    <scope>NUCLEOTIDE SEQUENCE</scope>
    <source>
        <strain evidence="3">BazhouSP</strain>
    </source>
</reference>